<proteinExistence type="predicted"/>
<evidence type="ECO:0000313" key="1">
    <source>
        <dbReference type="EMBL" id="AOZ09752.1"/>
    </source>
</evidence>
<name>A0ABM6FD80_9BURK</name>
<evidence type="ECO:0000313" key="2">
    <source>
        <dbReference type="Proteomes" id="UP000177515"/>
    </source>
</evidence>
<dbReference type="RefSeq" id="WP_071040139.1">
    <property type="nucleotide sequence ID" value="NZ_CP017755.1"/>
</dbReference>
<organism evidence="1 2">
    <name type="scientific">Cupriavidus malaysiensis</name>
    <dbReference type="NCBI Taxonomy" id="367825"/>
    <lineage>
        <taxon>Bacteria</taxon>
        <taxon>Pseudomonadati</taxon>
        <taxon>Pseudomonadota</taxon>
        <taxon>Betaproteobacteria</taxon>
        <taxon>Burkholderiales</taxon>
        <taxon>Burkholderiaceae</taxon>
        <taxon>Cupriavidus</taxon>
    </lineage>
</organism>
<gene>
    <name evidence="1" type="ORF">BKK80_29065</name>
</gene>
<dbReference type="EMBL" id="CP017755">
    <property type="protein sequence ID" value="AOZ09752.1"/>
    <property type="molecule type" value="Genomic_DNA"/>
</dbReference>
<reference evidence="1 2" key="1">
    <citation type="submission" date="2016-10" db="EMBL/GenBank/DDBJ databases">
        <title>Complete genome sequences of three Cupriavidus strains isolated from various Malaysian environments.</title>
        <authorList>
            <person name="Abdullah A.A.-A."/>
            <person name="Shafie N.A.H."/>
            <person name="Lau N.S."/>
        </authorList>
    </citation>
    <scope>NUCLEOTIDE SEQUENCE [LARGE SCALE GENOMIC DNA]</scope>
    <source>
        <strain evidence="1 2">USMAA1020</strain>
    </source>
</reference>
<sequence>MHLKQIADAFEAAAPGTDAFLAVKDGTRALIARDPAHASAYYLLYGFARSYVLLHEDEGISPEFAEAARHQLLGYLRRIEAAVPLGPAVLLDVMNGVVRDHEAAPQAF</sequence>
<dbReference type="Proteomes" id="UP000177515">
    <property type="component" value="Chromosome 2"/>
</dbReference>
<protein>
    <submittedName>
        <fullName evidence="1">Uncharacterized protein</fullName>
    </submittedName>
</protein>
<keyword evidence="2" id="KW-1185">Reference proteome</keyword>
<accession>A0ABM6FD80</accession>